<protein>
    <submittedName>
        <fullName evidence="3">Uncharacterized protein</fullName>
    </submittedName>
</protein>
<gene>
    <name evidence="3" type="ORF">SAMN04488059_1198</name>
    <name evidence="2" type="ORF">WH91_11240</name>
</gene>
<organism evidence="3 5">
    <name type="scientific">Devosia psychrophila</name>
    <dbReference type="NCBI Taxonomy" id="728005"/>
    <lineage>
        <taxon>Bacteria</taxon>
        <taxon>Pseudomonadati</taxon>
        <taxon>Pseudomonadota</taxon>
        <taxon>Alphaproteobacteria</taxon>
        <taxon>Hyphomicrobiales</taxon>
        <taxon>Devosiaceae</taxon>
        <taxon>Devosia</taxon>
    </lineage>
</organism>
<dbReference type="PATRIC" id="fig|728005.3.peg.377"/>
<evidence type="ECO:0000313" key="5">
    <source>
        <dbReference type="Proteomes" id="UP000182258"/>
    </source>
</evidence>
<evidence type="ECO:0000313" key="2">
    <source>
        <dbReference type="EMBL" id="KKC32965.1"/>
    </source>
</evidence>
<dbReference type="AlphaFoldDB" id="A0A0F5PWH6"/>
<dbReference type="EMBL" id="LAPV01000123">
    <property type="protein sequence ID" value="KKC32965.1"/>
    <property type="molecule type" value="Genomic_DNA"/>
</dbReference>
<reference evidence="2 4" key="1">
    <citation type="submission" date="2015-03" db="EMBL/GenBank/DDBJ databases">
        <authorList>
            <person name="Lepp D."/>
            <person name="Hassan Y.I."/>
            <person name="Li X.-Z."/>
            <person name="Zhou T."/>
        </authorList>
    </citation>
    <scope>NUCLEOTIDE SEQUENCE [LARGE SCALE GENOMIC DNA]</scope>
    <source>
        <strain evidence="2 4">Cr7-05</strain>
    </source>
</reference>
<sequence>MACYQPQVIQTQVDENRKRKVYPERNEEALLAQSDRAELARLREADRLRRRKAADRLRRRKAADKRAAARARNREDGEAIPPPQPQDFDLLRSVVRYAQERMHEATWLQDDMRAAEMSPMTLDVVEVPRIREMVRRYAEALSNAWRFSSEHPIRFEDVLACVECGAPRLEVKMDISERPYGLRD</sequence>
<feature type="region of interest" description="Disordered" evidence="1">
    <location>
        <begin position="53"/>
        <end position="86"/>
    </location>
</feature>
<keyword evidence="4" id="KW-1185">Reference proteome</keyword>
<evidence type="ECO:0000256" key="1">
    <source>
        <dbReference type="SAM" id="MobiDB-lite"/>
    </source>
</evidence>
<evidence type="ECO:0000313" key="3">
    <source>
        <dbReference type="EMBL" id="SFD05425.1"/>
    </source>
</evidence>
<feature type="compositionally biased region" description="Basic residues" evidence="1">
    <location>
        <begin position="53"/>
        <end position="63"/>
    </location>
</feature>
<dbReference type="EMBL" id="FOMB01000019">
    <property type="protein sequence ID" value="SFD05425.1"/>
    <property type="molecule type" value="Genomic_DNA"/>
</dbReference>
<proteinExistence type="predicted"/>
<feature type="compositionally biased region" description="Basic and acidic residues" evidence="1">
    <location>
        <begin position="64"/>
        <end position="77"/>
    </location>
</feature>
<dbReference type="STRING" id="728005.SAMN04488059_1198"/>
<reference evidence="3 5" key="2">
    <citation type="submission" date="2016-10" db="EMBL/GenBank/DDBJ databases">
        <authorList>
            <person name="de Groot N.N."/>
        </authorList>
    </citation>
    <scope>NUCLEOTIDE SEQUENCE [LARGE SCALE GENOMIC DNA]</scope>
    <source>
        <strain evidence="3 5">CGMCC 1.10210</strain>
    </source>
</reference>
<accession>A0A0F5PWH6</accession>
<name>A0A0F5PWH6_9HYPH</name>
<dbReference type="Proteomes" id="UP000033519">
    <property type="component" value="Unassembled WGS sequence"/>
</dbReference>
<dbReference type="Proteomes" id="UP000182258">
    <property type="component" value="Unassembled WGS sequence"/>
</dbReference>
<evidence type="ECO:0000313" key="4">
    <source>
        <dbReference type="Proteomes" id="UP000033519"/>
    </source>
</evidence>